<evidence type="ECO:0000313" key="2">
    <source>
        <dbReference type="EMBL" id="MBG6134622.1"/>
    </source>
</evidence>
<evidence type="ECO:0000259" key="1">
    <source>
        <dbReference type="Pfam" id="PF01261"/>
    </source>
</evidence>
<sequence length="276" mass="29193">MTGRVVPAGGLERFALNSATTKHWPLPDLVAGCVEAGVTQVGLWREDLVAPGPTGAASLLRDAGLTVTSLCRGGFFTTPDWYDDNRRAIEEAATIGAPELVLVSGGLPPGSRDLDGTRDRITEAIGRLVPDALAAGVRLAIEPLHPMFASDRCAVSTLGQALDMAELFPVAAVGVVVDTYHVWWDPDVWRQIARAADRIACFQLADWITPLPAGVLLGRGLPGTGCVDMARFVRAVDAAGYTGPVEVEVFHEEVWARPGAEVLAEAVEGYRAAMAG</sequence>
<name>A0A8J7KMZ9_9ACTN</name>
<keyword evidence="2" id="KW-0413">Isomerase</keyword>
<dbReference type="InterPro" id="IPR050312">
    <property type="entry name" value="IolE/XylAMocC-like"/>
</dbReference>
<dbReference type="Pfam" id="PF01261">
    <property type="entry name" value="AP_endonuc_2"/>
    <property type="match status" value="1"/>
</dbReference>
<reference evidence="2" key="1">
    <citation type="submission" date="2020-11" db="EMBL/GenBank/DDBJ databases">
        <title>Sequencing the genomes of 1000 actinobacteria strains.</title>
        <authorList>
            <person name="Klenk H.-P."/>
        </authorList>
    </citation>
    <scope>NUCLEOTIDE SEQUENCE</scope>
    <source>
        <strain evidence="2">DSM 45356</strain>
    </source>
</reference>
<dbReference type="PANTHER" id="PTHR12110">
    <property type="entry name" value="HYDROXYPYRUVATE ISOMERASE"/>
    <property type="match status" value="1"/>
</dbReference>
<dbReference type="GO" id="GO:0016853">
    <property type="term" value="F:isomerase activity"/>
    <property type="evidence" value="ECO:0007669"/>
    <property type="project" value="UniProtKB-KW"/>
</dbReference>
<dbReference type="RefSeq" id="WP_233473118.1">
    <property type="nucleotide sequence ID" value="NZ_BONS01000023.1"/>
</dbReference>
<accession>A0A8J7KMZ9</accession>
<dbReference type="InterPro" id="IPR036237">
    <property type="entry name" value="Xyl_isomerase-like_sf"/>
</dbReference>
<dbReference type="Proteomes" id="UP000622552">
    <property type="component" value="Unassembled WGS sequence"/>
</dbReference>
<gene>
    <name evidence="2" type="ORF">IW245_000816</name>
</gene>
<comment type="caution">
    <text evidence="2">The sequence shown here is derived from an EMBL/GenBank/DDBJ whole genome shotgun (WGS) entry which is preliminary data.</text>
</comment>
<protein>
    <submittedName>
        <fullName evidence="2">Sugar phosphate isomerase/epimerase</fullName>
    </submittedName>
</protein>
<organism evidence="2 3">
    <name type="scientific">Longispora fulva</name>
    <dbReference type="NCBI Taxonomy" id="619741"/>
    <lineage>
        <taxon>Bacteria</taxon>
        <taxon>Bacillati</taxon>
        <taxon>Actinomycetota</taxon>
        <taxon>Actinomycetes</taxon>
        <taxon>Micromonosporales</taxon>
        <taxon>Micromonosporaceae</taxon>
        <taxon>Longispora</taxon>
    </lineage>
</organism>
<dbReference type="PANTHER" id="PTHR12110:SF52">
    <property type="entry name" value="XYLOSE ISOMERASE"/>
    <property type="match status" value="1"/>
</dbReference>
<dbReference type="InterPro" id="IPR013022">
    <property type="entry name" value="Xyl_isomerase-like_TIM-brl"/>
</dbReference>
<proteinExistence type="predicted"/>
<evidence type="ECO:0000313" key="3">
    <source>
        <dbReference type="Proteomes" id="UP000622552"/>
    </source>
</evidence>
<dbReference type="AlphaFoldDB" id="A0A8J7KMZ9"/>
<dbReference type="Gene3D" id="3.20.20.150">
    <property type="entry name" value="Divalent-metal-dependent TIM barrel enzymes"/>
    <property type="match status" value="1"/>
</dbReference>
<feature type="domain" description="Xylose isomerase-like TIM barrel" evidence="1">
    <location>
        <begin position="34"/>
        <end position="265"/>
    </location>
</feature>
<dbReference type="SUPFAM" id="SSF51658">
    <property type="entry name" value="Xylose isomerase-like"/>
    <property type="match status" value="1"/>
</dbReference>
<dbReference type="EMBL" id="JADOUF010000001">
    <property type="protein sequence ID" value="MBG6134622.1"/>
    <property type="molecule type" value="Genomic_DNA"/>
</dbReference>
<keyword evidence="3" id="KW-1185">Reference proteome</keyword>